<proteinExistence type="predicted"/>
<evidence type="ECO:0000256" key="1">
    <source>
        <dbReference type="SAM" id="MobiDB-lite"/>
    </source>
</evidence>
<feature type="region of interest" description="Disordered" evidence="1">
    <location>
        <begin position="62"/>
        <end position="91"/>
    </location>
</feature>
<evidence type="ECO:0000313" key="3">
    <source>
        <dbReference type="Proteomes" id="UP000825729"/>
    </source>
</evidence>
<keyword evidence="3" id="KW-1185">Reference proteome</keyword>
<protein>
    <recommendedName>
        <fullName evidence="4">Secreted protein</fullName>
    </recommendedName>
</protein>
<organism evidence="2 3">
    <name type="scientific">Aristolochia fimbriata</name>
    <name type="common">White veined hardy Dutchman's pipe vine</name>
    <dbReference type="NCBI Taxonomy" id="158543"/>
    <lineage>
        <taxon>Eukaryota</taxon>
        <taxon>Viridiplantae</taxon>
        <taxon>Streptophyta</taxon>
        <taxon>Embryophyta</taxon>
        <taxon>Tracheophyta</taxon>
        <taxon>Spermatophyta</taxon>
        <taxon>Magnoliopsida</taxon>
        <taxon>Magnoliidae</taxon>
        <taxon>Piperales</taxon>
        <taxon>Aristolochiaceae</taxon>
        <taxon>Aristolochia</taxon>
    </lineage>
</organism>
<gene>
    <name evidence="2" type="ORF">H6P81_010186</name>
</gene>
<dbReference type="AlphaFoldDB" id="A0AAV7EQX6"/>
<name>A0AAV7EQX6_ARIFI</name>
<dbReference type="EMBL" id="JAINDJ010000004">
    <property type="protein sequence ID" value="KAG9450221.1"/>
    <property type="molecule type" value="Genomic_DNA"/>
</dbReference>
<dbReference type="Proteomes" id="UP000825729">
    <property type="component" value="Unassembled WGS sequence"/>
</dbReference>
<reference evidence="2 3" key="1">
    <citation type="submission" date="2021-07" db="EMBL/GenBank/DDBJ databases">
        <title>The Aristolochia fimbriata genome: insights into angiosperm evolution, floral development and chemical biosynthesis.</title>
        <authorList>
            <person name="Jiao Y."/>
        </authorList>
    </citation>
    <scope>NUCLEOTIDE SEQUENCE [LARGE SCALE GENOMIC DNA]</scope>
    <source>
        <strain evidence="2">IBCAS-2021</strain>
        <tissue evidence="2">Leaf</tissue>
    </source>
</reference>
<sequence length="91" mass="10278">MPGLQGISRCLSFLTGLLCRFREALFLQKLCNLSRRRVPTLAQKIVKKTPCDNQEREGLQTLLFPPHGEKPPPSANPGKRPFQHAHPFAMD</sequence>
<evidence type="ECO:0008006" key="4">
    <source>
        <dbReference type="Google" id="ProtNLM"/>
    </source>
</evidence>
<comment type="caution">
    <text evidence="2">The sequence shown here is derived from an EMBL/GenBank/DDBJ whole genome shotgun (WGS) entry which is preliminary data.</text>
</comment>
<evidence type="ECO:0000313" key="2">
    <source>
        <dbReference type="EMBL" id="KAG9450221.1"/>
    </source>
</evidence>
<accession>A0AAV7EQX6</accession>